<accession>A0A9E7D400</accession>
<gene>
    <name evidence="1" type="ORF">MQE35_03545</name>
</gene>
<evidence type="ECO:0000313" key="1">
    <source>
        <dbReference type="EMBL" id="UOB18369.1"/>
    </source>
</evidence>
<dbReference type="EMBL" id="CP094358">
    <property type="protein sequence ID" value="UOB18369.1"/>
    <property type="molecule type" value="Genomic_DNA"/>
</dbReference>
<keyword evidence="2" id="KW-1185">Reference proteome</keyword>
<organism evidence="1 2">
    <name type="scientific">Abyssalbus ytuae</name>
    <dbReference type="NCBI Taxonomy" id="2926907"/>
    <lineage>
        <taxon>Bacteria</taxon>
        <taxon>Pseudomonadati</taxon>
        <taxon>Bacteroidota</taxon>
        <taxon>Flavobacteriia</taxon>
        <taxon>Flavobacteriales</taxon>
        <taxon>Flavobacteriaceae</taxon>
        <taxon>Abyssalbus</taxon>
    </lineage>
</organism>
<evidence type="ECO:0000313" key="2">
    <source>
        <dbReference type="Proteomes" id="UP000831290"/>
    </source>
</evidence>
<protein>
    <submittedName>
        <fullName evidence="1">Uncharacterized protein</fullName>
    </submittedName>
</protein>
<name>A0A9E7D400_9FLAO</name>
<sequence>MTKCELKSELSKIRVSEENYSLNEGVKTDAYIIEEFNGIWRFYYFDEKGQESDYNLFKNEEDAYSYLLEKFTKQLKLLGKRSF</sequence>
<dbReference type="AlphaFoldDB" id="A0A9E7D400"/>
<dbReference type="KEGG" id="fbm:MQE35_03545"/>
<dbReference type="RefSeq" id="WP_255844539.1">
    <property type="nucleotide sequence ID" value="NZ_CP094358.1"/>
</dbReference>
<reference evidence="1" key="1">
    <citation type="submission" date="2022-03" db="EMBL/GenBank/DDBJ databases">
        <title>Description of Abyssus ytuae gen. nov., sp. nov., a novel member of the family Flavobacteriaceae isolated from the sediment of Mariana Trench.</title>
        <authorList>
            <person name="Zhang J."/>
            <person name="Xu X."/>
        </authorList>
    </citation>
    <scope>NUCLEOTIDE SEQUENCE</scope>
    <source>
        <strain evidence="1">MT3330</strain>
    </source>
</reference>
<dbReference type="Proteomes" id="UP000831290">
    <property type="component" value="Chromosome"/>
</dbReference>
<proteinExistence type="predicted"/>